<dbReference type="InterPro" id="IPR000210">
    <property type="entry name" value="BTB/POZ_dom"/>
</dbReference>
<dbReference type="Proteomes" id="UP000198406">
    <property type="component" value="Unassembled WGS sequence"/>
</dbReference>
<accession>A0A1Z5K9G2</accession>
<reference evidence="2 3" key="1">
    <citation type="journal article" date="2015" name="Plant Cell">
        <title>Oil accumulation by the oleaginous diatom Fistulifera solaris as revealed by the genome and transcriptome.</title>
        <authorList>
            <person name="Tanaka T."/>
            <person name="Maeda Y."/>
            <person name="Veluchamy A."/>
            <person name="Tanaka M."/>
            <person name="Abida H."/>
            <person name="Marechal E."/>
            <person name="Bowler C."/>
            <person name="Muto M."/>
            <person name="Sunaga Y."/>
            <person name="Tanaka M."/>
            <person name="Yoshino T."/>
            <person name="Taniguchi T."/>
            <person name="Fukuda Y."/>
            <person name="Nemoto M."/>
            <person name="Matsumoto M."/>
            <person name="Wong P.S."/>
            <person name="Aburatani S."/>
            <person name="Fujibuchi W."/>
        </authorList>
    </citation>
    <scope>NUCLEOTIDE SEQUENCE [LARGE SCALE GENOMIC DNA]</scope>
    <source>
        <strain evidence="2 3">JPCC DA0580</strain>
    </source>
</reference>
<dbReference type="EMBL" id="BDSP01000191">
    <property type="protein sequence ID" value="GAX22792.1"/>
    <property type="molecule type" value="Genomic_DNA"/>
</dbReference>
<dbReference type="Pfam" id="PF00651">
    <property type="entry name" value="BTB"/>
    <property type="match status" value="1"/>
</dbReference>
<name>A0A1Z5K9G2_FISSO</name>
<proteinExistence type="predicted"/>
<dbReference type="SMART" id="SM00225">
    <property type="entry name" value="BTB"/>
    <property type="match status" value="1"/>
</dbReference>
<dbReference type="PANTHER" id="PTHR24410">
    <property type="entry name" value="HL07962P-RELATED"/>
    <property type="match status" value="1"/>
</dbReference>
<dbReference type="SUPFAM" id="SSF54695">
    <property type="entry name" value="POZ domain"/>
    <property type="match status" value="1"/>
</dbReference>
<dbReference type="CDD" id="cd18186">
    <property type="entry name" value="BTB_POZ_ZBTB_KLHL-like"/>
    <property type="match status" value="1"/>
</dbReference>
<dbReference type="InParanoid" id="A0A1Z5K9G2"/>
<protein>
    <recommendedName>
        <fullName evidence="1">BTB domain-containing protein</fullName>
    </recommendedName>
</protein>
<dbReference type="InterPro" id="IPR051481">
    <property type="entry name" value="BTB-POZ/Galectin-3-binding"/>
</dbReference>
<organism evidence="2 3">
    <name type="scientific">Fistulifera solaris</name>
    <name type="common">Oleaginous diatom</name>
    <dbReference type="NCBI Taxonomy" id="1519565"/>
    <lineage>
        <taxon>Eukaryota</taxon>
        <taxon>Sar</taxon>
        <taxon>Stramenopiles</taxon>
        <taxon>Ochrophyta</taxon>
        <taxon>Bacillariophyta</taxon>
        <taxon>Bacillariophyceae</taxon>
        <taxon>Bacillariophycidae</taxon>
        <taxon>Naviculales</taxon>
        <taxon>Naviculaceae</taxon>
        <taxon>Fistulifera</taxon>
    </lineage>
</organism>
<evidence type="ECO:0000313" key="2">
    <source>
        <dbReference type="EMBL" id="GAX22792.1"/>
    </source>
</evidence>
<dbReference type="PANTHER" id="PTHR24410:SF23">
    <property type="entry name" value="BTB DOMAIN-CONTAINING PROTEIN-RELATED"/>
    <property type="match status" value="1"/>
</dbReference>
<dbReference type="Gene3D" id="3.30.710.10">
    <property type="entry name" value="Potassium Channel Kv1.1, Chain A"/>
    <property type="match status" value="1"/>
</dbReference>
<sequence>MDHSNREKWRNDPTKSFSDWKIEIVVNDDSRCSRTYHVHKTFLAHGPRRSEYFAMLFHKEDYQEHQTNQSQIMLHPLAAETFPTFLDYVYGSKLTVTAETATALHHLAEYFQIRSLLSELLGFFAFDSPMSMENVHIYYLHAKYLCDVFVMGLVTSFLRTRIQAVLPTHPIVEHSDPQLWANVCRLDPKKWNVGATIDNSCKWSRIVAKVCTHQGEDTLDSESFQTLTTPLASIDPSVALDLCKLEDRLYCKSDNDEAPSCLSLLQERCVSALSEDWKGLNGSDVKQVENLMQRSPEFLVKLLIQSVKEASQEVDRLSFELDSCNKAVTETPTRRAEPAIAKVSGKRGRDEDDGEYQRYYWEVW</sequence>
<feature type="domain" description="BTB" evidence="1">
    <location>
        <begin position="20"/>
        <end position="98"/>
    </location>
</feature>
<comment type="caution">
    <text evidence="2">The sequence shown here is derived from an EMBL/GenBank/DDBJ whole genome shotgun (WGS) entry which is preliminary data.</text>
</comment>
<gene>
    <name evidence="2" type="ORF">FisN_24Lu073</name>
</gene>
<keyword evidence="3" id="KW-1185">Reference proteome</keyword>
<dbReference type="PROSITE" id="PS50097">
    <property type="entry name" value="BTB"/>
    <property type="match status" value="1"/>
</dbReference>
<evidence type="ECO:0000259" key="1">
    <source>
        <dbReference type="PROSITE" id="PS50097"/>
    </source>
</evidence>
<dbReference type="AlphaFoldDB" id="A0A1Z5K9G2"/>
<dbReference type="InterPro" id="IPR011333">
    <property type="entry name" value="SKP1/BTB/POZ_sf"/>
</dbReference>
<evidence type="ECO:0000313" key="3">
    <source>
        <dbReference type="Proteomes" id="UP000198406"/>
    </source>
</evidence>